<evidence type="ECO:0000259" key="5">
    <source>
        <dbReference type="Pfam" id="PF00884"/>
    </source>
</evidence>
<dbReference type="InterPro" id="IPR024607">
    <property type="entry name" value="Sulfatase_CS"/>
</dbReference>
<comment type="similarity">
    <text evidence="1">Belongs to the sulfatase family.</text>
</comment>
<dbReference type="EMBL" id="FQYU01000002">
    <property type="protein sequence ID" value="SHJ02453.1"/>
    <property type="molecule type" value="Genomic_DNA"/>
</dbReference>
<dbReference type="PANTHER" id="PTHR42693">
    <property type="entry name" value="ARYLSULFATASE FAMILY MEMBER"/>
    <property type="match status" value="1"/>
</dbReference>
<reference evidence="7" key="1">
    <citation type="submission" date="2016-11" db="EMBL/GenBank/DDBJ databases">
        <authorList>
            <person name="Varghese N."/>
            <person name="Submissions S."/>
        </authorList>
    </citation>
    <scope>NUCLEOTIDE SEQUENCE [LARGE SCALE GENOMIC DNA]</scope>
    <source>
        <strain evidence="7">DSM 19858</strain>
    </source>
</reference>
<dbReference type="STRING" id="192903.SAMN04488513_102593"/>
<dbReference type="AlphaFoldDB" id="A0A1M6FXK9"/>
<evidence type="ECO:0000313" key="7">
    <source>
        <dbReference type="Proteomes" id="UP000184543"/>
    </source>
</evidence>
<accession>A0A1M6FXK9</accession>
<dbReference type="PROSITE" id="PS51257">
    <property type="entry name" value="PROKAR_LIPOPROTEIN"/>
    <property type="match status" value="1"/>
</dbReference>
<evidence type="ECO:0000313" key="6">
    <source>
        <dbReference type="EMBL" id="SHJ02453.1"/>
    </source>
</evidence>
<keyword evidence="3" id="KW-0378">Hydrolase</keyword>
<gene>
    <name evidence="6" type="ORF">SAMN04488513_102593</name>
</gene>
<dbReference type="RefSeq" id="WP_094766598.1">
    <property type="nucleotide sequence ID" value="NZ_FQYU01000002.1"/>
</dbReference>
<dbReference type="InterPro" id="IPR000917">
    <property type="entry name" value="Sulfatase_N"/>
</dbReference>
<dbReference type="InterPro" id="IPR050738">
    <property type="entry name" value="Sulfatase"/>
</dbReference>
<dbReference type="GO" id="GO:0046872">
    <property type="term" value="F:metal ion binding"/>
    <property type="evidence" value="ECO:0007669"/>
    <property type="project" value="UniProtKB-KW"/>
</dbReference>
<evidence type="ECO:0000256" key="4">
    <source>
        <dbReference type="ARBA" id="ARBA00022837"/>
    </source>
</evidence>
<dbReference type="Proteomes" id="UP000184543">
    <property type="component" value="Unassembled WGS sequence"/>
</dbReference>
<dbReference type="PANTHER" id="PTHR42693:SF53">
    <property type="entry name" value="ENDO-4-O-SULFATASE"/>
    <property type="match status" value="1"/>
</dbReference>
<keyword evidence="4" id="KW-0106">Calcium</keyword>
<dbReference type="OrthoDB" id="756520at2"/>
<proteinExistence type="inferred from homology"/>
<evidence type="ECO:0000256" key="1">
    <source>
        <dbReference type="ARBA" id="ARBA00008779"/>
    </source>
</evidence>
<feature type="domain" description="Sulfatase N-terminal" evidence="5">
    <location>
        <begin position="48"/>
        <end position="353"/>
    </location>
</feature>
<dbReference type="InterPro" id="IPR017850">
    <property type="entry name" value="Alkaline_phosphatase_core_sf"/>
</dbReference>
<dbReference type="GO" id="GO:0004065">
    <property type="term" value="F:arylsulfatase activity"/>
    <property type="evidence" value="ECO:0007669"/>
    <property type="project" value="TreeGrafter"/>
</dbReference>
<dbReference type="PROSITE" id="PS00523">
    <property type="entry name" value="SULFATASE_1"/>
    <property type="match status" value="1"/>
</dbReference>
<keyword evidence="2" id="KW-0479">Metal-binding</keyword>
<dbReference type="SUPFAM" id="SSF53649">
    <property type="entry name" value="Alkaline phosphatase-like"/>
    <property type="match status" value="1"/>
</dbReference>
<protein>
    <submittedName>
        <fullName evidence="6">Arylsulfatase A</fullName>
    </submittedName>
</protein>
<keyword evidence="7" id="KW-1185">Reference proteome</keyword>
<evidence type="ECO:0000256" key="3">
    <source>
        <dbReference type="ARBA" id="ARBA00022801"/>
    </source>
</evidence>
<organism evidence="6 7">
    <name type="scientific">Pseudozobellia thermophila</name>
    <dbReference type="NCBI Taxonomy" id="192903"/>
    <lineage>
        <taxon>Bacteria</taxon>
        <taxon>Pseudomonadati</taxon>
        <taxon>Bacteroidota</taxon>
        <taxon>Flavobacteriia</taxon>
        <taxon>Flavobacteriales</taxon>
        <taxon>Flavobacteriaceae</taxon>
        <taxon>Pseudozobellia</taxon>
    </lineage>
</organism>
<dbReference type="Gene3D" id="3.40.720.10">
    <property type="entry name" value="Alkaline Phosphatase, subunit A"/>
    <property type="match status" value="1"/>
</dbReference>
<name>A0A1M6FXK9_9FLAO</name>
<evidence type="ECO:0000256" key="2">
    <source>
        <dbReference type="ARBA" id="ARBA00022723"/>
    </source>
</evidence>
<dbReference type="CDD" id="cd16146">
    <property type="entry name" value="ARS_like"/>
    <property type="match status" value="1"/>
</dbReference>
<sequence>MPTKAITQVLFNTSRTRAVFLMLLPIIFSCKEDKQPQASSGPREGKNPNIVLILADDQGWGDLSSSGNANLSTPNIDALALNGASFENFYVQPVCSPTRAELLTGRHFPRTGVYSTSSGGERMDYNETTLAEILKGSGYRTAAYGKWHNGMQAPYHPNSQGFDDFYGFASGHWGNYFSPMLEHNGEIVKGNGFLADDLTDHGLDFIEKSKSEPFFLYLPLNTPHSPMQVPEAYWNRFKNKELRKFSDDGNKEDPDFTRAALAMVENIDYNVGRIIERLRKLHLEDQTIVVYLSDNGPNSFRWNGGMRGKKGSTDEGGVRSPLYIQWTNVIRPGTKIETTASAIDLLPTLTHMAELQPRTNKPIDGKDLSPLLFDTDKAWPDRIIYNHWNGKTSLRTQNYRLDNGNRLYDMQKDRSQKNDISSQFPKLVDSLVKAKKEWLDAVDPLTRDTDDRFFTLGHPDYTFTQLPARDAMGHGNIKRSNKYPNDSFLTNWKSVQDSITWHVEVLADGRFEVDLFYTCPEESVGSIVELSLGSSKIAQKISEAHDPPLSGQENDRVPRMESYVKDFKPMGLGTMTLRKGRGTLTLKTTKVADGEVADVRMLYFKRID</sequence>
<dbReference type="Pfam" id="PF00884">
    <property type="entry name" value="Sulfatase"/>
    <property type="match status" value="1"/>
</dbReference>